<dbReference type="AlphaFoldDB" id="A0A2M6WXY8"/>
<evidence type="ECO:0000313" key="1">
    <source>
        <dbReference type="EMBL" id="PIT97623.1"/>
    </source>
</evidence>
<dbReference type="Proteomes" id="UP000228596">
    <property type="component" value="Unassembled WGS sequence"/>
</dbReference>
<evidence type="ECO:0000313" key="2">
    <source>
        <dbReference type="Proteomes" id="UP000228596"/>
    </source>
</evidence>
<gene>
    <name evidence="1" type="ORF">COT77_00420</name>
</gene>
<organism evidence="1 2">
    <name type="scientific">Candidatus Berkelbacteria bacterium CG10_big_fil_rev_8_21_14_0_10_41_12</name>
    <dbReference type="NCBI Taxonomy" id="1974513"/>
    <lineage>
        <taxon>Bacteria</taxon>
        <taxon>Candidatus Berkelbacteria</taxon>
    </lineage>
</organism>
<protein>
    <submittedName>
        <fullName evidence="1">Uncharacterized protein</fullName>
    </submittedName>
</protein>
<name>A0A2M6WXY8_9BACT</name>
<sequence length="73" mass="8549">MLKIKENVMLKTYMDTTEKDNKKITIDTEHAPVSATEKLVKQELQRLSENTEEIRIIKEQVEKEENGKETISE</sequence>
<proteinExistence type="predicted"/>
<dbReference type="EMBL" id="PEZV01000003">
    <property type="protein sequence ID" value="PIT97623.1"/>
    <property type="molecule type" value="Genomic_DNA"/>
</dbReference>
<reference evidence="2" key="1">
    <citation type="submission" date="2017-09" db="EMBL/GenBank/DDBJ databases">
        <title>Depth-based differentiation of microbial function through sediment-hosted aquifers and enrichment of novel symbionts in the deep terrestrial subsurface.</title>
        <authorList>
            <person name="Probst A.J."/>
            <person name="Ladd B."/>
            <person name="Jarett J.K."/>
            <person name="Geller-Mcgrath D.E."/>
            <person name="Sieber C.M.K."/>
            <person name="Emerson J.B."/>
            <person name="Anantharaman K."/>
            <person name="Thomas B.C."/>
            <person name="Malmstrom R."/>
            <person name="Stieglmeier M."/>
            <person name="Klingl A."/>
            <person name="Woyke T."/>
            <person name="Ryan C.M."/>
            <person name="Banfield J.F."/>
        </authorList>
    </citation>
    <scope>NUCLEOTIDE SEQUENCE [LARGE SCALE GENOMIC DNA]</scope>
</reference>
<accession>A0A2M6WXY8</accession>
<comment type="caution">
    <text evidence="1">The sequence shown here is derived from an EMBL/GenBank/DDBJ whole genome shotgun (WGS) entry which is preliminary data.</text>
</comment>